<keyword evidence="4" id="KW-1185">Reference proteome</keyword>
<reference evidence="3 4" key="1">
    <citation type="submission" date="2024-02" db="EMBL/GenBank/DDBJ databases">
        <title>Bacteria isolated from the canopy kelp, Nereocystis luetkeana.</title>
        <authorList>
            <person name="Pfister C.A."/>
            <person name="Younker I.T."/>
            <person name="Light S.H."/>
        </authorList>
    </citation>
    <scope>NUCLEOTIDE SEQUENCE [LARGE SCALE GENOMIC DNA]</scope>
    <source>
        <strain evidence="3 4">TI.2.07</strain>
    </source>
</reference>
<feature type="non-terminal residue" evidence="3">
    <location>
        <position position="1"/>
    </location>
</feature>
<sequence>KIARIPEISVSYTDKNAIDKLNQRLKMTVFGQDSAIDSLTDAIHLNRSGLSDELKTVGSFLFAGPTGVGKTE</sequence>
<evidence type="ECO:0000313" key="4">
    <source>
        <dbReference type="Proteomes" id="UP001366060"/>
    </source>
</evidence>
<proteinExistence type="predicted"/>
<feature type="non-terminal residue" evidence="3">
    <location>
        <position position="72"/>
    </location>
</feature>
<dbReference type="EMBL" id="JBAKBA010000321">
    <property type="protein sequence ID" value="MEL0661127.1"/>
    <property type="molecule type" value="Genomic_DNA"/>
</dbReference>
<evidence type="ECO:0000256" key="1">
    <source>
        <dbReference type="ARBA" id="ARBA00022741"/>
    </source>
</evidence>
<dbReference type="Proteomes" id="UP001366060">
    <property type="component" value="Unassembled WGS sequence"/>
</dbReference>
<keyword evidence="2" id="KW-0067">ATP-binding</keyword>
<keyword evidence="1" id="KW-0547">Nucleotide-binding</keyword>
<name>A0ABU9HGU8_9GAMM</name>
<gene>
    <name evidence="3" type="ORF">V6255_18680</name>
</gene>
<evidence type="ECO:0008006" key="5">
    <source>
        <dbReference type="Google" id="ProtNLM"/>
    </source>
</evidence>
<dbReference type="InterPro" id="IPR050130">
    <property type="entry name" value="ClpA_ClpB"/>
</dbReference>
<accession>A0ABU9HGU8</accession>
<evidence type="ECO:0000256" key="2">
    <source>
        <dbReference type="ARBA" id="ARBA00022840"/>
    </source>
</evidence>
<dbReference type="SUPFAM" id="SSF52540">
    <property type="entry name" value="P-loop containing nucleoside triphosphate hydrolases"/>
    <property type="match status" value="1"/>
</dbReference>
<dbReference type="PANTHER" id="PTHR11638:SF111">
    <property type="entry name" value="ATP-DEPENDENT CLP PROTEASE ATP-BINDING SUBUNIT CLPA"/>
    <property type="match status" value="1"/>
</dbReference>
<comment type="caution">
    <text evidence="3">The sequence shown here is derived from an EMBL/GenBank/DDBJ whole genome shotgun (WGS) entry which is preliminary data.</text>
</comment>
<dbReference type="Gene3D" id="3.40.50.300">
    <property type="entry name" value="P-loop containing nucleotide triphosphate hydrolases"/>
    <property type="match status" value="1"/>
</dbReference>
<dbReference type="InterPro" id="IPR027417">
    <property type="entry name" value="P-loop_NTPase"/>
</dbReference>
<dbReference type="PANTHER" id="PTHR11638">
    <property type="entry name" value="ATP-DEPENDENT CLP PROTEASE"/>
    <property type="match status" value="1"/>
</dbReference>
<evidence type="ECO:0000313" key="3">
    <source>
        <dbReference type="EMBL" id="MEL0661127.1"/>
    </source>
</evidence>
<protein>
    <recommendedName>
        <fullName evidence="5">ATP-dependent Clp protease ATP-binding subunit</fullName>
    </recommendedName>
</protein>
<organism evidence="3 4">
    <name type="scientific">Psychromonas arctica</name>
    <dbReference type="NCBI Taxonomy" id="168275"/>
    <lineage>
        <taxon>Bacteria</taxon>
        <taxon>Pseudomonadati</taxon>
        <taxon>Pseudomonadota</taxon>
        <taxon>Gammaproteobacteria</taxon>
        <taxon>Alteromonadales</taxon>
        <taxon>Psychromonadaceae</taxon>
        <taxon>Psychromonas</taxon>
    </lineage>
</organism>